<dbReference type="EMBL" id="POUB01000038">
    <property type="protein sequence ID" value="PZG00970.1"/>
    <property type="molecule type" value="Genomic_DNA"/>
</dbReference>
<evidence type="ECO:0000313" key="4">
    <source>
        <dbReference type="EMBL" id="PZG00970.1"/>
    </source>
</evidence>
<dbReference type="InterPro" id="IPR003610">
    <property type="entry name" value="CBM5/12"/>
</dbReference>
<name>A0A2W2DJF4_9ACTN</name>
<evidence type="ECO:0000313" key="5">
    <source>
        <dbReference type="Proteomes" id="UP000248749"/>
    </source>
</evidence>
<sequence>PSPTPTTSPTPAPTPTATPTSTPAPGGTWTAGRAYQVGDQVTYGGSTYRCRQAHTAIAGWEPPNVPALWSQV</sequence>
<dbReference type="RefSeq" id="WP_325049199.1">
    <property type="nucleotide sequence ID" value="NZ_POUB01000038.1"/>
</dbReference>
<dbReference type="GO" id="GO:0004553">
    <property type="term" value="F:hydrolase activity, hydrolyzing O-glycosyl compounds"/>
    <property type="evidence" value="ECO:0007669"/>
    <property type="project" value="InterPro"/>
</dbReference>
<keyword evidence="5" id="KW-1185">Reference proteome</keyword>
<gene>
    <name evidence="4" type="ORF">C1I99_08735</name>
</gene>
<protein>
    <submittedName>
        <fullName evidence="4">Cellulose-binding protein</fullName>
    </submittedName>
</protein>
<dbReference type="SUPFAM" id="SSF51055">
    <property type="entry name" value="Carbohydrate binding domain"/>
    <property type="match status" value="1"/>
</dbReference>
<feature type="compositionally biased region" description="Pro residues" evidence="2">
    <location>
        <begin position="1"/>
        <end position="16"/>
    </location>
</feature>
<organism evidence="4 5">
    <name type="scientific">Micromonospora deserti</name>
    <dbReference type="NCBI Taxonomy" id="2070366"/>
    <lineage>
        <taxon>Bacteria</taxon>
        <taxon>Bacillati</taxon>
        <taxon>Actinomycetota</taxon>
        <taxon>Actinomycetes</taxon>
        <taxon>Micromonosporales</taxon>
        <taxon>Micromonosporaceae</taxon>
        <taxon>Micromonospora</taxon>
    </lineage>
</organism>
<evidence type="ECO:0000256" key="2">
    <source>
        <dbReference type="SAM" id="MobiDB-lite"/>
    </source>
</evidence>
<dbReference type="SMART" id="SM00495">
    <property type="entry name" value="ChtBD3"/>
    <property type="match status" value="1"/>
</dbReference>
<dbReference type="AlphaFoldDB" id="A0A2W2DJF4"/>
<keyword evidence="1" id="KW-0378">Hydrolase</keyword>
<evidence type="ECO:0000256" key="1">
    <source>
        <dbReference type="ARBA" id="ARBA00022801"/>
    </source>
</evidence>
<dbReference type="Gene3D" id="2.10.10.20">
    <property type="entry name" value="Carbohydrate-binding module superfamily 5/12"/>
    <property type="match status" value="1"/>
</dbReference>
<feature type="compositionally biased region" description="Low complexity" evidence="2">
    <location>
        <begin position="17"/>
        <end position="28"/>
    </location>
</feature>
<dbReference type="InterPro" id="IPR036573">
    <property type="entry name" value="CBM_sf_5/12"/>
</dbReference>
<evidence type="ECO:0000259" key="3">
    <source>
        <dbReference type="SMART" id="SM00495"/>
    </source>
</evidence>
<feature type="domain" description="Chitin-binding type-3" evidence="3">
    <location>
        <begin position="26"/>
        <end position="72"/>
    </location>
</feature>
<dbReference type="GO" id="GO:0030246">
    <property type="term" value="F:carbohydrate binding"/>
    <property type="evidence" value="ECO:0007669"/>
    <property type="project" value="InterPro"/>
</dbReference>
<feature type="non-terminal residue" evidence="4">
    <location>
        <position position="1"/>
    </location>
</feature>
<dbReference type="Proteomes" id="UP000248749">
    <property type="component" value="Unassembled WGS sequence"/>
</dbReference>
<dbReference type="GO" id="GO:0005975">
    <property type="term" value="P:carbohydrate metabolic process"/>
    <property type="evidence" value="ECO:0007669"/>
    <property type="project" value="InterPro"/>
</dbReference>
<dbReference type="GO" id="GO:0005576">
    <property type="term" value="C:extracellular region"/>
    <property type="evidence" value="ECO:0007669"/>
    <property type="project" value="InterPro"/>
</dbReference>
<comment type="caution">
    <text evidence="4">The sequence shown here is derived from an EMBL/GenBank/DDBJ whole genome shotgun (WGS) entry which is preliminary data.</text>
</comment>
<accession>A0A2W2DJF4</accession>
<dbReference type="Pfam" id="PF02839">
    <property type="entry name" value="CBM_5_12"/>
    <property type="match status" value="1"/>
</dbReference>
<feature type="region of interest" description="Disordered" evidence="2">
    <location>
        <begin position="1"/>
        <end position="31"/>
    </location>
</feature>
<reference evidence="4 5" key="1">
    <citation type="submission" date="2018-01" db="EMBL/GenBank/DDBJ databases">
        <title>Draft genome sequence of Salinispora sp. 13K206.</title>
        <authorList>
            <person name="Sahin N."/>
            <person name="Saygin H."/>
            <person name="Ay H."/>
        </authorList>
    </citation>
    <scope>NUCLEOTIDE SEQUENCE [LARGE SCALE GENOMIC DNA]</scope>
    <source>
        <strain evidence="4 5">13K206</strain>
    </source>
</reference>
<proteinExistence type="predicted"/>
<dbReference type="CDD" id="cd12214">
    <property type="entry name" value="ChiA1_BD"/>
    <property type="match status" value="1"/>
</dbReference>